<evidence type="ECO:0000313" key="1">
    <source>
        <dbReference type="EMBL" id="RNA25646.1"/>
    </source>
</evidence>
<protein>
    <submittedName>
        <fullName evidence="1">Uncharacterized protein</fullName>
    </submittedName>
</protein>
<accession>A0A3M7RQ17</accession>
<reference evidence="1 2" key="1">
    <citation type="journal article" date="2018" name="Sci. Rep.">
        <title>Genomic signatures of local adaptation to the degree of environmental predictability in rotifers.</title>
        <authorList>
            <person name="Franch-Gras L."/>
            <person name="Hahn C."/>
            <person name="Garcia-Roger E.M."/>
            <person name="Carmona M.J."/>
            <person name="Serra M."/>
            <person name="Gomez A."/>
        </authorList>
    </citation>
    <scope>NUCLEOTIDE SEQUENCE [LARGE SCALE GENOMIC DNA]</scope>
    <source>
        <strain evidence="1">HYR1</strain>
    </source>
</reference>
<name>A0A3M7RQ17_BRAPC</name>
<keyword evidence="2" id="KW-1185">Reference proteome</keyword>
<gene>
    <name evidence="1" type="ORF">BpHYR1_018043</name>
</gene>
<dbReference type="EMBL" id="REGN01002892">
    <property type="protein sequence ID" value="RNA25646.1"/>
    <property type="molecule type" value="Genomic_DNA"/>
</dbReference>
<organism evidence="1 2">
    <name type="scientific">Brachionus plicatilis</name>
    <name type="common">Marine rotifer</name>
    <name type="synonym">Brachionus muelleri</name>
    <dbReference type="NCBI Taxonomy" id="10195"/>
    <lineage>
        <taxon>Eukaryota</taxon>
        <taxon>Metazoa</taxon>
        <taxon>Spiralia</taxon>
        <taxon>Gnathifera</taxon>
        <taxon>Rotifera</taxon>
        <taxon>Eurotatoria</taxon>
        <taxon>Monogononta</taxon>
        <taxon>Pseudotrocha</taxon>
        <taxon>Ploima</taxon>
        <taxon>Brachionidae</taxon>
        <taxon>Brachionus</taxon>
    </lineage>
</organism>
<evidence type="ECO:0000313" key="2">
    <source>
        <dbReference type="Proteomes" id="UP000276133"/>
    </source>
</evidence>
<comment type="caution">
    <text evidence="1">The sequence shown here is derived from an EMBL/GenBank/DDBJ whole genome shotgun (WGS) entry which is preliminary data.</text>
</comment>
<dbReference type="Proteomes" id="UP000276133">
    <property type="component" value="Unassembled WGS sequence"/>
</dbReference>
<sequence>MLSNLIFINTNRSFFDGFFNDLIQKLLIIFLAAIGMIKVYHSTHLIQDLFKKILNHDSVKNIIVDADFMQELKSIPKSSKKCPKTLKLPRKKNLSTINESLTDDEITDQLENLNYRPGCCELSYLTQKDTLYKLTQILLKYGNFLQYDIKY</sequence>
<proteinExistence type="predicted"/>
<dbReference type="AlphaFoldDB" id="A0A3M7RQ17"/>